<accession>A0A8S5USX5</accession>
<reference evidence="1" key="1">
    <citation type="journal article" date="2021" name="Proc. Natl. Acad. Sci. U.S.A.">
        <title>A Catalog of Tens of Thousands of Viruses from Human Metagenomes Reveals Hidden Associations with Chronic Diseases.</title>
        <authorList>
            <person name="Tisza M.J."/>
            <person name="Buck C.B."/>
        </authorList>
    </citation>
    <scope>NUCLEOTIDE SEQUENCE</scope>
    <source>
        <strain evidence="1">CtijX18</strain>
    </source>
</reference>
<proteinExistence type="predicted"/>
<sequence length="31" mass="3807">MRLSHFMFKDKFSYPFVFDIIILKPICIKNN</sequence>
<name>A0A8S5USX5_9CAUD</name>
<dbReference type="EMBL" id="BK016133">
    <property type="protein sequence ID" value="DAF97573.1"/>
    <property type="molecule type" value="Genomic_DNA"/>
</dbReference>
<evidence type="ECO:0000313" key="1">
    <source>
        <dbReference type="EMBL" id="DAF97573.1"/>
    </source>
</evidence>
<protein>
    <submittedName>
        <fullName evidence="1">Uncharacterized protein</fullName>
    </submittedName>
</protein>
<organism evidence="1">
    <name type="scientific">Myoviridae sp. ctijX18</name>
    <dbReference type="NCBI Taxonomy" id="2825154"/>
    <lineage>
        <taxon>Viruses</taxon>
        <taxon>Duplodnaviria</taxon>
        <taxon>Heunggongvirae</taxon>
        <taxon>Uroviricota</taxon>
        <taxon>Caudoviricetes</taxon>
    </lineage>
</organism>